<accession>A0ABQ9ICF5</accession>
<gene>
    <name evidence="1" type="ORF">PR048_007002</name>
</gene>
<organism evidence="1 2">
    <name type="scientific">Dryococelus australis</name>
    <dbReference type="NCBI Taxonomy" id="614101"/>
    <lineage>
        <taxon>Eukaryota</taxon>
        <taxon>Metazoa</taxon>
        <taxon>Ecdysozoa</taxon>
        <taxon>Arthropoda</taxon>
        <taxon>Hexapoda</taxon>
        <taxon>Insecta</taxon>
        <taxon>Pterygota</taxon>
        <taxon>Neoptera</taxon>
        <taxon>Polyneoptera</taxon>
        <taxon>Phasmatodea</taxon>
        <taxon>Verophasmatodea</taxon>
        <taxon>Anareolatae</taxon>
        <taxon>Phasmatidae</taxon>
        <taxon>Eurycanthinae</taxon>
        <taxon>Dryococelus</taxon>
    </lineage>
</organism>
<reference evidence="1 2" key="1">
    <citation type="submission" date="2023-02" db="EMBL/GenBank/DDBJ databases">
        <title>LHISI_Scaffold_Assembly.</title>
        <authorList>
            <person name="Stuart O.P."/>
            <person name="Cleave R."/>
            <person name="Magrath M.J.L."/>
            <person name="Mikheyev A.S."/>
        </authorList>
    </citation>
    <scope>NUCLEOTIDE SEQUENCE [LARGE SCALE GENOMIC DNA]</scope>
    <source>
        <strain evidence="1">Daus_M_001</strain>
        <tissue evidence="1">Leg muscle</tissue>
    </source>
</reference>
<comment type="caution">
    <text evidence="1">The sequence shown here is derived from an EMBL/GenBank/DDBJ whole genome shotgun (WGS) entry which is preliminary data.</text>
</comment>
<proteinExistence type="predicted"/>
<dbReference type="Proteomes" id="UP001159363">
    <property type="component" value="Chromosome 2"/>
</dbReference>
<name>A0ABQ9ICF5_9NEOP</name>
<evidence type="ECO:0000313" key="2">
    <source>
        <dbReference type="Proteomes" id="UP001159363"/>
    </source>
</evidence>
<dbReference type="EMBL" id="JARBHB010000002">
    <property type="protein sequence ID" value="KAJ8894360.1"/>
    <property type="molecule type" value="Genomic_DNA"/>
</dbReference>
<evidence type="ECO:0000313" key="1">
    <source>
        <dbReference type="EMBL" id="KAJ8894360.1"/>
    </source>
</evidence>
<protein>
    <submittedName>
        <fullName evidence="1">Uncharacterized protein</fullName>
    </submittedName>
</protein>
<sequence length="169" mass="18688">MDVEKWAIKGQDCYHNKQKTGKTKGTERKCFKRNEAPCGPRVYQANILFTAFSCEVMSKDNILILDSGATNQLVVGSLEECMLAIRTLPNSVVIKTANGGEMIATRGGKSMGYYGSGTISFEGLKYNHKEKVTIKGENVSVECEKGHYNLFILKLNPVTENTKHTVACQ</sequence>
<keyword evidence="2" id="KW-1185">Reference proteome</keyword>